<name>A0A6N6RQF6_9GAMM</name>
<evidence type="ECO:0000313" key="3">
    <source>
        <dbReference type="Proteomes" id="UP000434870"/>
    </source>
</evidence>
<gene>
    <name evidence="2" type="ORF">F8B77_14080</name>
</gene>
<reference evidence="2 3" key="1">
    <citation type="submission" date="2019-09" db="EMBL/GenBank/DDBJ databases">
        <title>Genome of Aliivibrio finisterrensis LMG 23869 (type strain).</title>
        <authorList>
            <person name="Bowman J.P."/>
        </authorList>
    </citation>
    <scope>NUCLEOTIDE SEQUENCE [LARGE SCALE GENOMIC DNA]</scope>
    <source>
        <strain evidence="2 3">LMG 23869</strain>
    </source>
</reference>
<sequence>MKKILLLTLLSIAPTISAAVLNVTGNGEVQIDGKTIINTNTTIDSRGVLIDKSKLVNLHTYNPTGTKTVVLQDDNGNQYKFFYENGEYVREESWNLYNNVLVMDWSQEIINGINTRKVVDDWSQFDGSQALCSVTFSDEYITEKVEPQYVGYGDTAVSAYRMERTVGSTNCTNAYTINDKEIITDNVLRTPITTFAYDANNAECLLTDFRAPWLNKGSSQARIYCKGLGLVEFGYTGQEYRLLRVE</sequence>
<protein>
    <submittedName>
        <fullName evidence="2">Uncharacterized protein</fullName>
    </submittedName>
</protein>
<dbReference type="EMBL" id="WBVP01000017">
    <property type="protein sequence ID" value="KAB2823777.1"/>
    <property type="molecule type" value="Genomic_DNA"/>
</dbReference>
<evidence type="ECO:0000313" key="2">
    <source>
        <dbReference type="EMBL" id="KAB2823777.1"/>
    </source>
</evidence>
<feature type="chain" id="PRO_5026663551" evidence="1">
    <location>
        <begin position="19"/>
        <end position="246"/>
    </location>
</feature>
<dbReference type="AlphaFoldDB" id="A0A6N6RQF6"/>
<organism evidence="2 3">
    <name type="scientific">Aliivibrio finisterrensis</name>
    <dbReference type="NCBI Taxonomy" id="511998"/>
    <lineage>
        <taxon>Bacteria</taxon>
        <taxon>Pseudomonadati</taxon>
        <taxon>Pseudomonadota</taxon>
        <taxon>Gammaproteobacteria</taxon>
        <taxon>Vibrionales</taxon>
        <taxon>Vibrionaceae</taxon>
        <taxon>Aliivibrio</taxon>
    </lineage>
</organism>
<proteinExistence type="predicted"/>
<dbReference type="RefSeq" id="WP_151655945.1">
    <property type="nucleotide sequence ID" value="NZ_WBVP01000017.1"/>
</dbReference>
<keyword evidence="1" id="KW-0732">Signal</keyword>
<evidence type="ECO:0000256" key="1">
    <source>
        <dbReference type="SAM" id="SignalP"/>
    </source>
</evidence>
<accession>A0A6N6RQF6</accession>
<dbReference type="Proteomes" id="UP000434870">
    <property type="component" value="Unassembled WGS sequence"/>
</dbReference>
<feature type="signal peptide" evidence="1">
    <location>
        <begin position="1"/>
        <end position="18"/>
    </location>
</feature>
<comment type="caution">
    <text evidence="2">The sequence shown here is derived from an EMBL/GenBank/DDBJ whole genome shotgun (WGS) entry which is preliminary data.</text>
</comment>